<evidence type="ECO:0000256" key="2">
    <source>
        <dbReference type="ARBA" id="ARBA00022801"/>
    </source>
</evidence>
<evidence type="ECO:0000259" key="6">
    <source>
        <dbReference type="Pfam" id="PF00580"/>
    </source>
</evidence>
<proteinExistence type="predicted"/>
<dbReference type="GO" id="GO:0004386">
    <property type="term" value="F:helicase activity"/>
    <property type="evidence" value="ECO:0007669"/>
    <property type="project" value="UniProtKB-KW"/>
</dbReference>
<dbReference type="Proteomes" id="UP000247515">
    <property type="component" value="Unassembled WGS sequence"/>
</dbReference>
<evidence type="ECO:0000256" key="1">
    <source>
        <dbReference type="ARBA" id="ARBA00022741"/>
    </source>
</evidence>
<dbReference type="PANTHER" id="PTHR11070">
    <property type="entry name" value="UVRD / RECB / PCRA DNA HELICASE FAMILY MEMBER"/>
    <property type="match status" value="1"/>
</dbReference>
<keyword evidence="8" id="KW-1185">Reference proteome</keyword>
<keyword evidence="2" id="KW-0378">Hydrolase</keyword>
<dbReference type="RefSeq" id="WP_373681700.1">
    <property type="nucleotide sequence ID" value="NZ_QJJV01000020.1"/>
</dbReference>
<name>A0ABX5MHF4_9BURK</name>
<dbReference type="InterPro" id="IPR000212">
    <property type="entry name" value="DNA_helicase_UvrD/REP"/>
</dbReference>
<dbReference type="Gene3D" id="3.40.50.300">
    <property type="entry name" value="P-loop containing nucleotide triphosphate hydrolases"/>
    <property type="match status" value="2"/>
</dbReference>
<keyword evidence="3 7" id="KW-0347">Helicase</keyword>
<dbReference type="InterPro" id="IPR014016">
    <property type="entry name" value="UvrD-like_ATP-bd"/>
</dbReference>
<dbReference type="PANTHER" id="PTHR11070:SF2">
    <property type="entry name" value="ATP-DEPENDENT DNA HELICASE SRS2"/>
    <property type="match status" value="1"/>
</dbReference>
<accession>A0ABX5MHF4</accession>
<evidence type="ECO:0000256" key="5">
    <source>
        <dbReference type="ARBA" id="ARBA00034923"/>
    </source>
</evidence>
<sequence>MIEELVQQLLRSRTGSIEAPAGTGKTEQIALIAAQVPGRWLILTHTVAGADALRRRLRKYEVSSQKAQVDTLSAWSHRFARAYPHASGLPEDWSARGRDWSAVVRAATRLIESNAITSVLTASYDGVLIDEYQDCTANHHRLVCAISQAIRCYVFGDPLQAIFGFRNDPLADWNTQVLHQFPSGGTLTTPHRWNQAGNPELGAWLIRQREAFAEGHFDLSGAPRCVTWAPSATRLAARDLAATCAVRIAEGETLNILHTSFDEVRRADLAKATGSTTVEPVGGRTEREFYDALRQTTGIARVNAVLDFATSVYVGLDAAGKRRRVDSLLNNPRLVRVPASPAEQALCVVAQGFTMLGIIDFFSCVEREQGVTLVRPELLYCVRSALRHCTENDGVELEDAAWLAANARREPGRIIRNRSVGSCLLVKGLEFDHVVVTADACTSRQNWYVALTRATRTVKVLSPARRFFA</sequence>
<keyword evidence="1" id="KW-0547">Nucleotide-binding</keyword>
<protein>
    <recommendedName>
        <fullName evidence="5">DNA 3'-5' helicase II</fullName>
    </recommendedName>
</protein>
<feature type="domain" description="UvrD-like helicase ATP-binding" evidence="6">
    <location>
        <begin position="99"/>
        <end position="167"/>
    </location>
</feature>
<keyword evidence="4" id="KW-0067">ATP-binding</keyword>
<dbReference type="Pfam" id="PF00580">
    <property type="entry name" value="UvrD-helicase"/>
    <property type="match status" value="1"/>
</dbReference>
<evidence type="ECO:0000256" key="3">
    <source>
        <dbReference type="ARBA" id="ARBA00022806"/>
    </source>
</evidence>
<dbReference type="InterPro" id="IPR027417">
    <property type="entry name" value="P-loop_NTPase"/>
</dbReference>
<evidence type="ECO:0000256" key="4">
    <source>
        <dbReference type="ARBA" id="ARBA00022840"/>
    </source>
</evidence>
<dbReference type="EMBL" id="QJJV01000020">
    <property type="protein sequence ID" value="PXX10803.1"/>
    <property type="molecule type" value="Genomic_DNA"/>
</dbReference>
<evidence type="ECO:0000313" key="7">
    <source>
        <dbReference type="EMBL" id="PXX10803.1"/>
    </source>
</evidence>
<dbReference type="SUPFAM" id="SSF52540">
    <property type="entry name" value="P-loop containing nucleoside triphosphate hydrolases"/>
    <property type="match status" value="1"/>
</dbReference>
<gene>
    <name evidence="7" type="ORF">C7400_12072</name>
</gene>
<organism evidence="7 8">
    <name type="scientific">Paraburkholderia tropica</name>
    <dbReference type="NCBI Taxonomy" id="92647"/>
    <lineage>
        <taxon>Bacteria</taxon>
        <taxon>Pseudomonadati</taxon>
        <taxon>Pseudomonadota</taxon>
        <taxon>Betaproteobacteria</taxon>
        <taxon>Burkholderiales</taxon>
        <taxon>Burkholderiaceae</taxon>
        <taxon>Paraburkholderia</taxon>
    </lineage>
</organism>
<comment type="caution">
    <text evidence="7">The sequence shown here is derived from an EMBL/GenBank/DDBJ whole genome shotgun (WGS) entry which is preliminary data.</text>
</comment>
<evidence type="ECO:0000313" key="8">
    <source>
        <dbReference type="Proteomes" id="UP000247515"/>
    </source>
</evidence>
<reference evidence="7 8" key="1">
    <citation type="submission" date="2018-05" db="EMBL/GenBank/DDBJ databases">
        <title>Genomic Encyclopedia of Type Strains, Phase IV (KMG-V): Genome sequencing to study the core and pangenomes of soil and plant-associated prokaryotes.</title>
        <authorList>
            <person name="Whitman W."/>
        </authorList>
    </citation>
    <scope>NUCLEOTIDE SEQUENCE [LARGE SCALE GENOMIC DNA]</scope>
    <source>
        <strain evidence="7 8">SIr-6563</strain>
    </source>
</reference>